<feature type="region of interest" description="Disordered" evidence="1">
    <location>
        <begin position="45"/>
        <end position="68"/>
    </location>
</feature>
<accession>A0A8J5RCQ8</accession>
<evidence type="ECO:0000313" key="3">
    <source>
        <dbReference type="Proteomes" id="UP000729402"/>
    </source>
</evidence>
<gene>
    <name evidence="2" type="ORF">GUJ93_ZPchr0318g28950</name>
</gene>
<name>A0A8J5RCQ8_ZIZPA</name>
<reference evidence="2" key="2">
    <citation type="submission" date="2021-02" db="EMBL/GenBank/DDBJ databases">
        <authorList>
            <person name="Kimball J.A."/>
            <person name="Haas M.W."/>
            <person name="Macchietto M."/>
            <person name="Kono T."/>
            <person name="Duquette J."/>
            <person name="Shao M."/>
        </authorList>
    </citation>
    <scope>NUCLEOTIDE SEQUENCE</scope>
    <source>
        <tissue evidence="2">Fresh leaf tissue</tissue>
    </source>
</reference>
<keyword evidence="3" id="KW-1185">Reference proteome</keyword>
<evidence type="ECO:0000256" key="1">
    <source>
        <dbReference type="SAM" id="MobiDB-lite"/>
    </source>
</evidence>
<evidence type="ECO:0000313" key="2">
    <source>
        <dbReference type="EMBL" id="KAG8042865.1"/>
    </source>
</evidence>
<dbReference type="EMBL" id="JAAALK010001454">
    <property type="protein sequence ID" value="KAG8042865.1"/>
    <property type="molecule type" value="Genomic_DNA"/>
</dbReference>
<dbReference type="Proteomes" id="UP000729402">
    <property type="component" value="Unassembled WGS sequence"/>
</dbReference>
<comment type="caution">
    <text evidence="2">The sequence shown here is derived from an EMBL/GenBank/DDBJ whole genome shotgun (WGS) entry which is preliminary data.</text>
</comment>
<dbReference type="AlphaFoldDB" id="A0A8J5RCQ8"/>
<protein>
    <submittedName>
        <fullName evidence="2">Uncharacterized protein</fullName>
    </submittedName>
</protein>
<proteinExistence type="predicted"/>
<sequence length="68" mass="6789">MSSAAPGDLDAAILAEEISMGTQGAPFSMTSSWGVSVDVTAMAPLPPPAAMGRGEDWKAAVQDGGARP</sequence>
<organism evidence="2 3">
    <name type="scientific">Zizania palustris</name>
    <name type="common">Northern wild rice</name>
    <dbReference type="NCBI Taxonomy" id="103762"/>
    <lineage>
        <taxon>Eukaryota</taxon>
        <taxon>Viridiplantae</taxon>
        <taxon>Streptophyta</taxon>
        <taxon>Embryophyta</taxon>
        <taxon>Tracheophyta</taxon>
        <taxon>Spermatophyta</taxon>
        <taxon>Magnoliopsida</taxon>
        <taxon>Liliopsida</taxon>
        <taxon>Poales</taxon>
        <taxon>Poaceae</taxon>
        <taxon>BOP clade</taxon>
        <taxon>Oryzoideae</taxon>
        <taxon>Oryzeae</taxon>
        <taxon>Zizaniinae</taxon>
        <taxon>Zizania</taxon>
    </lineage>
</organism>
<reference evidence="2" key="1">
    <citation type="journal article" date="2021" name="bioRxiv">
        <title>Whole Genome Assembly and Annotation of Northern Wild Rice, Zizania palustris L., Supports a Whole Genome Duplication in the Zizania Genus.</title>
        <authorList>
            <person name="Haas M."/>
            <person name="Kono T."/>
            <person name="Macchietto M."/>
            <person name="Millas R."/>
            <person name="McGilp L."/>
            <person name="Shao M."/>
            <person name="Duquette J."/>
            <person name="Hirsch C.N."/>
            <person name="Kimball J."/>
        </authorList>
    </citation>
    <scope>NUCLEOTIDE SEQUENCE</scope>
    <source>
        <tissue evidence="2">Fresh leaf tissue</tissue>
    </source>
</reference>